<protein>
    <submittedName>
        <fullName evidence="2">Uncharacterized protein</fullName>
    </submittedName>
</protein>
<evidence type="ECO:0000256" key="1">
    <source>
        <dbReference type="SAM" id="Phobius"/>
    </source>
</evidence>
<dbReference type="GeneID" id="136819131"/>
<feature type="transmembrane region" description="Helical" evidence="1">
    <location>
        <begin position="113"/>
        <end position="139"/>
    </location>
</feature>
<dbReference type="EnsemblMetazoa" id="CLYHEMT016830.1">
    <property type="protein sequence ID" value="CLYHEMP016830.1"/>
    <property type="gene ID" value="CLYHEMG016830"/>
</dbReference>
<sequence length="336" mass="37150">MPFSVDDIDKLQLKRYIKLMVFRLVTLAAHYLAVMDALASLVDYAAILQGSDKRIGTFNLNLTSNFTTTPLPIKDTETTKALTRAAKIGLCNMKKAIKQDELDSLLINFNMSFFLLLGFYGIAVIAFVIGIVVNLRLCLCPVTRDTDKMGNELPCIWDKIKGATFNLATFPCDTAIMSCIVGLYAVKRGSAGLGCWQCFKTPTCRSQEDIDGILLGSSISMNINFILVVGIVFYKGFVTYFRATDPEKCECHCVAPRCVTGCFISLVVTSVVMMPPFLVMKTKYFDLKEINPGFFADIMDKMMLVGIIIWAVAGVAVLVVMPLKRVLLGGDDEKKK</sequence>
<feature type="transmembrane region" description="Helical" evidence="1">
    <location>
        <begin position="213"/>
        <end position="234"/>
    </location>
</feature>
<dbReference type="OrthoDB" id="5977605at2759"/>
<keyword evidence="1" id="KW-0472">Membrane</keyword>
<keyword evidence="3" id="KW-1185">Reference proteome</keyword>
<proteinExistence type="predicted"/>
<keyword evidence="1" id="KW-0812">Transmembrane</keyword>
<reference evidence="2" key="1">
    <citation type="submission" date="2021-01" db="UniProtKB">
        <authorList>
            <consortium name="EnsemblMetazoa"/>
        </authorList>
    </citation>
    <scope>IDENTIFICATION</scope>
</reference>
<evidence type="ECO:0000313" key="2">
    <source>
        <dbReference type="EnsemblMetazoa" id="CLYHEMP016830.1"/>
    </source>
</evidence>
<dbReference type="AlphaFoldDB" id="A0A7M6DMV3"/>
<keyword evidence="1" id="KW-1133">Transmembrane helix</keyword>
<dbReference type="RefSeq" id="XP_066931408.1">
    <property type="nucleotide sequence ID" value="XM_067075307.1"/>
</dbReference>
<feature type="transmembrane region" description="Helical" evidence="1">
    <location>
        <begin position="21"/>
        <end position="42"/>
    </location>
</feature>
<evidence type="ECO:0000313" key="3">
    <source>
        <dbReference type="Proteomes" id="UP000594262"/>
    </source>
</evidence>
<feature type="transmembrane region" description="Helical" evidence="1">
    <location>
        <begin position="254"/>
        <end position="280"/>
    </location>
</feature>
<organism evidence="2 3">
    <name type="scientific">Clytia hemisphaerica</name>
    <dbReference type="NCBI Taxonomy" id="252671"/>
    <lineage>
        <taxon>Eukaryota</taxon>
        <taxon>Metazoa</taxon>
        <taxon>Cnidaria</taxon>
        <taxon>Hydrozoa</taxon>
        <taxon>Hydroidolina</taxon>
        <taxon>Leptothecata</taxon>
        <taxon>Obeliida</taxon>
        <taxon>Clytiidae</taxon>
        <taxon>Clytia</taxon>
    </lineage>
</organism>
<dbReference type="Proteomes" id="UP000594262">
    <property type="component" value="Unplaced"/>
</dbReference>
<name>A0A7M6DMV3_9CNID</name>
<feature type="transmembrane region" description="Helical" evidence="1">
    <location>
        <begin position="301"/>
        <end position="323"/>
    </location>
</feature>
<accession>A0A7M6DMV3</accession>